<reference evidence="4" key="1">
    <citation type="submission" date="2024-06" db="EMBL/GenBank/DDBJ databases">
        <authorList>
            <person name="Ryan C."/>
        </authorList>
    </citation>
    <scope>NUCLEOTIDE SEQUENCE [LARGE SCALE GENOMIC DNA]</scope>
</reference>
<dbReference type="AlphaFoldDB" id="A0ABC9FLV7"/>
<accession>A0ABC9FLV7</accession>
<dbReference type="InterPro" id="IPR001810">
    <property type="entry name" value="F-box_dom"/>
</dbReference>
<sequence length="565" mass="65053">MDLLPEELLADILRRLPPRPLAMCRSVSKGLRAAIDGRGILAALAHRIPRSLRGIFVNYVDQESPCFFSRIEHAAPLIDGELSSLGPVPNRWREVVHHCNGLLLSLEDDRTLYVYNPTTRRWAQLPPRPKGFGHAEQLVFDPTVSLHYEVISFAEAPRKPKIPIQPDIKRESWLQGYSEYTIEEIKKLPAALRAKYDHEAEREGSVEWPPSSYAAQVFSSRSGQWEERAYIREGGVAAALIDVWSDPWGLELTYEAPRCNAVCWRGAFYLHCCGGFVMRLSLLKHKYQVIKTPRLDNVFTRPRLDVDEFLREYEDEPYMDKEACLIQLVREHELLDNMKPSMHLGKSEHGIYYTAVLCHQLQVWVLHEVSESRPILEWELKHKADLRPSFLQHYMREDRENIETTWELDCGEEGSNDQVDYGWDSSDDSVINVKGEESVDIGDGHFGIRDGMDFLGYHPRKEIAFLGNRFDGFAYYLGSSKLQYLGSFNPARCRNRQETRESFIYTACMDDLLPDQRNTTHETDDSDYSYFGGEDGDLEDEDDGDEDFKCSNKYGDNDNDEDVDS</sequence>
<proteinExistence type="predicted"/>
<feature type="compositionally biased region" description="Acidic residues" evidence="1">
    <location>
        <begin position="534"/>
        <end position="546"/>
    </location>
</feature>
<evidence type="ECO:0000256" key="1">
    <source>
        <dbReference type="SAM" id="MobiDB-lite"/>
    </source>
</evidence>
<gene>
    <name evidence="3" type="ORF">URODEC1_LOCUS106916</name>
</gene>
<dbReference type="EMBL" id="OZ075117">
    <property type="protein sequence ID" value="CAL5077998.1"/>
    <property type="molecule type" value="Genomic_DNA"/>
</dbReference>
<dbReference type="InterPro" id="IPR036047">
    <property type="entry name" value="F-box-like_dom_sf"/>
</dbReference>
<evidence type="ECO:0000313" key="3">
    <source>
        <dbReference type="EMBL" id="CAL5077998.1"/>
    </source>
</evidence>
<keyword evidence="4" id="KW-1185">Reference proteome</keyword>
<name>A0ABC9FLV7_9POAL</name>
<dbReference type="PROSITE" id="PS50181">
    <property type="entry name" value="FBOX"/>
    <property type="match status" value="1"/>
</dbReference>
<dbReference type="Pfam" id="PF00646">
    <property type="entry name" value="F-box"/>
    <property type="match status" value="1"/>
</dbReference>
<feature type="domain" description="F-box" evidence="2">
    <location>
        <begin position="1"/>
        <end position="44"/>
    </location>
</feature>
<dbReference type="SUPFAM" id="SSF81383">
    <property type="entry name" value="F-box domain"/>
    <property type="match status" value="1"/>
</dbReference>
<protein>
    <recommendedName>
        <fullName evidence="2">F-box domain-containing protein</fullName>
    </recommendedName>
</protein>
<dbReference type="PANTHER" id="PTHR34591:SF28">
    <property type="entry name" value="F-BOX DOMAIN-CONTAINING PROTEIN"/>
    <property type="match status" value="1"/>
</dbReference>
<feature type="region of interest" description="Disordered" evidence="1">
    <location>
        <begin position="515"/>
        <end position="565"/>
    </location>
</feature>
<reference evidence="3 4" key="2">
    <citation type="submission" date="2024-10" db="EMBL/GenBank/DDBJ databases">
        <authorList>
            <person name="Ryan C."/>
        </authorList>
    </citation>
    <scope>NUCLEOTIDE SEQUENCE [LARGE SCALE GENOMIC DNA]</scope>
</reference>
<dbReference type="PANTHER" id="PTHR34591">
    <property type="entry name" value="OS03G0653100 PROTEIN-RELATED"/>
    <property type="match status" value="1"/>
</dbReference>
<evidence type="ECO:0000313" key="4">
    <source>
        <dbReference type="Proteomes" id="UP001497457"/>
    </source>
</evidence>
<organism evidence="3 4">
    <name type="scientific">Urochloa decumbens</name>
    <dbReference type="NCBI Taxonomy" id="240449"/>
    <lineage>
        <taxon>Eukaryota</taxon>
        <taxon>Viridiplantae</taxon>
        <taxon>Streptophyta</taxon>
        <taxon>Embryophyta</taxon>
        <taxon>Tracheophyta</taxon>
        <taxon>Spermatophyta</taxon>
        <taxon>Magnoliopsida</taxon>
        <taxon>Liliopsida</taxon>
        <taxon>Poales</taxon>
        <taxon>Poaceae</taxon>
        <taxon>PACMAD clade</taxon>
        <taxon>Panicoideae</taxon>
        <taxon>Panicodae</taxon>
        <taxon>Paniceae</taxon>
        <taxon>Melinidinae</taxon>
        <taxon>Urochloa</taxon>
    </lineage>
</organism>
<dbReference type="Proteomes" id="UP001497457">
    <property type="component" value="Chromosome 7b"/>
</dbReference>
<evidence type="ECO:0000259" key="2">
    <source>
        <dbReference type="PROSITE" id="PS50181"/>
    </source>
</evidence>
<dbReference type="SMART" id="SM00256">
    <property type="entry name" value="FBOX"/>
    <property type="match status" value="1"/>
</dbReference>